<sequence length="172" mass="19380">MEAKRYTESLRLEDVAGKIWLASNELASVVDLWVLCATSEMGDGVLQKLEEMLEEKGITLLMLDWTEAPLPRLAVLLAATRSTVIQWFINHTSNEIAETINAELNTLRADNNFIPACDQLIRDTSASYCGLAALRKINQDWSNRVFSNRINSRTAFGQYLTVLDDQNRKISS</sequence>
<proteinExistence type="predicted"/>
<evidence type="ECO:0000313" key="1">
    <source>
        <dbReference type="EMBL" id="OAI12073.1"/>
    </source>
</evidence>
<comment type="caution">
    <text evidence="1">The sequence shown here is derived from an EMBL/GenBank/DDBJ whole genome shotgun (WGS) entry which is preliminary data.</text>
</comment>
<dbReference type="EMBL" id="LUUJ01000113">
    <property type="protein sequence ID" value="OAI12073.1"/>
    <property type="molecule type" value="Genomic_DNA"/>
</dbReference>
<accession>A0A177N3L8</accession>
<organism evidence="1 2">
    <name type="scientific">Methylomonas koyamae</name>
    <dbReference type="NCBI Taxonomy" id="702114"/>
    <lineage>
        <taxon>Bacteria</taxon>
        <taxon>Pseudomonadati</taxon>
        <taxon>Pseudomonadota</taxon>
        <taxon>Gammaproteobacteria</taxon>
        <taxon>Methylococcales</taxon>
        <taxon>Methylococcaceae</taxon>
        <taxon>Methylomonas</taxon>
    </lineage>
</organism>
<dbReference type="Proteomes" id="UP000077857">
    <property type="component" value="Unassembled WGS sequence"/>
</dbReference>
<gene>
    <name evidence="1" type="ORF">A1507_19290</name>
</gene>
<dbReference type="AlphaFoldDB" id="A0A177N3L8"/>
<protein>
    <submittedName>
        <fullName evidence="1">Uncharacterized protein</fullName>
    </submittedName>
</protein>
<name>A0A177N3L8_9GAMM</name>
<evidence type="ECO:0000313" key="2">
    <source>
        <dbReference type="Proteomes" id="UP000077857"/>
    </source>
</evidence>
<reference evidence="1 2" key="1">
    <citation type="submission" date="2016-03" db="EMBL/GenBank/DDBJ databases">
        <authorList>
            <person name="Ploux O."/>
        </authorList>
    </citation>
    <scope>NUCLEOTIDE SEQUENCE [LARGE SCALE GENOMIC DNA]</scope>
    <source>
        <strain evidence="1 2">R-45378</strain>
    </source>
</reference>